<evidence type="ECO:0000313" key="1">
    <source>
        <dbReference type="EMBL" id="MBK1869418.1"/>
    </source>
</evidence>
<evidence type="ECO:0000313" key="2">
    <source>
        <dbReference type="Proteomes" id="UP000616151"/>
    </source>
</evidence>
<accession>A0ACC5R9Y1</accession>
<name>A0ACC5R9Y1_9HYPH</name>
<dbReference type="Proteomes" id="UP000616151">
    <property type="component" value="Unassembled WGS sequence"/>
</dbReference>
<protein>
    <submittedName>
        <fullName evidence="1">TIGR00730 family Rossman fold protein</fullName>
    </submittedName>
</protein>
<dbReference type="EMBL" id="JAENHL010000008">
    <property type="protein sequence ID" value="MBK1869418.1"/>
    <property type="molecule type" value="Genomic_DNA"/>
</dbReference>
<reference evidence="1" key="1">
    <citation type="submission" date="2021-01" db="EMBL/GenBank/DDBJ databases">
        <authorList>
            <person name="Sun Q."/>
        </authorList>
    </citation>
    <scope>NUCLEOTIDE SEQUENCE</scope>
    <source>
        <strain evidence="1">YIM B02566</strain>
    </source>
</reference>
<keyword evidence="2" id="KW-1185">Reference proteome</keyword>
<organism evidence="1 2">
    <name type="scientific">Taklimakanibacter albus</name>
    <dbReference type="NCBI Taxonomy" id="2800327"/>
    <lineage>
        <taxon>Bacteria</taxon>
        <taxon>Pseudomonadati</taxon>
        <taxon>Pseudomonadota</taxon>
        <taxon>Alphaproteobacteria</taxon>
        <taxon>Hyphomicrobiales</taxon>
        <taxon>Aestuariivirgaceae</taxon>
        <taxon>Taklimakanibacter</taxon>
    </lineage>
</organism>
<proteinExistence type="predicted"/>
<gene>
    <name evidence="1" type="ORF">JHL16_23865</name>
</gene>
<sequence>MRHLCVYCGSGPGRNPAYMAAARALGTAMANRGIGLVYGGGSLGLMGEVAQSVLDSGGHVVGIIPEFLVNKERMLTNVNELIVTASMHERKMTMFERSDGFVALPGGLGTLEELVEISTWAQLDRHAKPIIICDVDNYWAPLLTLINHMRQEKFIREGIDLKLEVVKKPEDVVSVFEERLSQFTSNVPADPIRKTL</sequence>
<comment type="caution">
    <text evidence="1">The sequence shown here is derived from an EMBL/GenBank/DDBJ whole genome shotgun (WGS) entry which is preliminary data.</text>
</comment>